<sequence>MRGAMSEVNPDEVGAIKKAIRDFVEGRAEEKYEPVTKTIAKLEEKLADPAVLSGEREEIEGKIEKEEAKLTGLRDKYEIENWLLDAAKRAQHIQRVTHTPKHMNSKAKGATGFFCNLEEKSIPSTLVSSFSLGSKNTLTDVIGNAAVLDVNKLLQIECNGRTLLSRLIDGDEDFKKALSSTPALASQIYEGLKVFISNRDPVAHSLTKQIYFPVKGNYHLILPLYPSVLVSRVHSQIRSDFFSDEVKEAKEARKKNGYHDCAIHSYPNLVVQSFGGSKPQNISQLNSERGGKSYLLPSLPPSWQSPEIKAPRKSIFTSELYYRKNVKYWVNALGCYLKKTTIDNMNTKYGRDKILAAIVDDILTYAMELRSLPSGWSDSAECQLPDNEKKWLDPFSEKAKSIQDDQWLDRICHNFASTLNNRLKKYHKVEVDGISHAVWKKGLKEEMKMFRWELCDES</sequence>
<dbReference type="InterPro" id="IPR013397">
    <property type="entry name" value="CRISPR-assoc_prot_Csy1"/>
</dbReference>
<evidence type="ECO:0000313" key="1">
    <source>
        <dbReference type="EMBL" id="CCO24445.1"/>
    </source>
</evidence>
<dbReference type="PATRIC" id="fig|1121451.3.peg.2399"/>
<dbReference type="STRING" id="1121451.DESAM_22178"/>
<dbReference type="EMBL" id="FO203522">
    <property type="protein sequence ID" value="CCO24445.1"/>
    <property type="molecule type" value="Genomic_DNA"/>
</dbReference>
<proteinExistence type="predicted"/>
<evidence type="ECO:0008006" key="3">
    <source>
        <dbReference type="Google" id="ProtNLM"/>
    </source>
</evidence>
<dbReference type="eggNOG" id="ENOG502Z8VU">
    <property type="taxonomic scope" value="Bacteria"/>
</dbReference>
<dbReference type="NCBIfam" id="TIGR02564">
    <property type="entry name" value="cas_Csy1"/>
    <property type="match status" value="1"/>
</dbReference>
<dbReference type="KEGG" id="dhy:DESAM_22178"/>
<keyword evidence="2" id="KW-1185">Reference proteome</keyword>
<protein>
    <recommendedName>
        <fullName evidence="3">CRISPR-associated protein, Csy1 family</fullName>
    </recommendedName>
</protein>
<dbReference type="OrthoDB" id="9815616at2"/>
<evidence type="ECO:0000313" key="2">
    <source>
        <dbReference type="Proteomes" id="UP000010808"/>
    </source>
</evidence>
<dbReference type="HOGENOM" id="CLU_038921_0_0_7"/>
<dbReference type="AlphaFoldDB" id="L0RE41"/>
<dbReference type="Proteomes" id="UP000010808">
    <property type="component" value="Chromosome"/>
</dbReference>
<reference evidence="1 2" key="1">
    <citation type="submission" date="2012-10" db="EMBL/GenBank/DDBJ databases">
        <authorList>
            <person name="Genoscope - CEA"/>
        </authorList>
    </citation>
    <scope>NUCLEOTIDE SEQUENCE [LARGE SCALE GENOMIC DNA]</scope>
    <source>
        <strain evidence="2">AM13 / DSM 14728</strain>
    </source>
</reference>
<organism evidence="1 2">
    <name type="scientific">Maridesulfovibrio hydrothermalis AM13 = DSM 14728</name>
    <dbReference type="NCBI Taxonomy" id="1121451"/>
    <lineage>
        <taxon>Bacteria</taxon>
        <taxon>Pseudomonadati</taxon>
        <taxon>Thermodesulfobacteriota</taxon>
        <taxon>Desulfovibrionia</taxon>
        <taxon>Desulfovibrionales</taxon>
        <taxon>Desulfovibrionaceae</taxon>
        <taxon>Maridesulfovibrio</taxon>
    </lineage>
</organism>
<accession>L0RE41</accession>
<name>L0RE41_9BACT</name>
<gene>
    <name evidence="1" type="ORF">DESAM_22178</name>
</gene>
<dbReference type="Pfam" id="PF09611">
    <property type="entry name" value="Cas_Csy1"/>
    <property type="match status" value="1"/>
</dbReference>